<evidence type="ECO:0000313" key="3">
    <source>
        <dbReference type="Proteomes" id="UP001157006"/>
    </source>
</evidence>
<evidence type="ECO:0000313" key="2">
    <source>
        <dbReference type="EMBL" id="CAI8607134.1"/>
    </source>
</evidence>
<accession>A0AAV1ADK2</accession>
<protein>
    <submittedName>
        <fullName evidence="2">Uncharacterized protein</fullName>
    </submittedName>
</protein>
<reference evidence="2 3" key="1">
    <citation type="submission" date="2023-01" db="EMBL/GenBank/DDBJ databases">
        <authorList>
            <person name="Kreplak J."/>
        </authorList>
    </citation>
    <scope>NUCLEOTIDE SEQUENCE [LARGE SCALE GENOMIC DNA]</scope>
</reference>
<sequence length="219" mass="25328">MNPLLVGLVLLVNIIGNIFLPSCSTFWYSLRAEKFPKLDGIDPLISLLLISMYNRLTFLSKSGRGPVNLFCLRRTLLRVVHLPTSRGILPRSRLIPIFRTLKVSSKTKIWWQVASEPIVYKVQLHQTAVNSHALRKFTTKAIIIHKQMLETSNLPYLKRNFATQVQGRVTRRVSPIHLECFYQADWNTNATQSKTHSYLFQKVFYQTNDSRKGEELKAR</sequence>
<proteinExistence type="predicted"/>
<name>A0AAV1ADK2_VICFA</name>
<evidence type="ECO:0000256" key="1">
    <source>
        <dbReference type="SAM" id="Phobius"/>
    </source>
</evidence>
<keyword evidence="1" id="KW-1133">Transmembrane helix</keyword>
<dbReference type="AlphaFoldDB" id="A0AAV1ADK2"/>
<feature type="transmembrane region" description="Helical" evidence="1">
    <location>
        <begin position="6"/>
        <end position="28"/>
    </location>
</feature>
<gene>
    <name evidence="2" type="ORF">VFH_IV023920</name>
</gene>
<dbReference type="EMBL" id="OX451739">
    <property type="protein sequence ID" value="CAI8607134.1"/>
    <property type="molecule type" value="Genomic_DNA"/>
</dbReference>
<organism evidence="2 3">
    <name type="scientific">Vicia faba</name>
    <name type="common">Broad bean</name>
    <name type="synonym">Faba vulgaris</name>
    <dbReference type="NCBI Taxonomy" id="3906"/>
    <lineage>
        <taxon>Eukaryota</taxon>
        <taxon>Viridiplantae</taxon>
        <taxon>Streptophyta</taxon>
        <taxon>Embryophyta</taxon>
        <taxon>Tracheophyta</taxon>
        <taxon>Spermatophyta</taxon>
        <taxon>Magnoliopsida</taxon>
        <taxon>eudicotyledons</taxon>
        <taxon>Gunneridae</taxon>
        <taxon>Pentapetalae</taxon>
        <taxon>rosids</taxon>
        <taxon>fabids</taxon>
        <taxon>Fabales</taxon>
        <taxon>Fabaceae</taxon>
        <taxon>Papilionoideae</taxon>
        <taxon>50 kb inversion clade</taxon>
        <taxon>NPAAA clade</taxon>
        <taxon>Hologalegina</taxon>
        <taxon>IRL clade</taxon>
        <taxon>Fabeae</taxon>
        <taxon>Vicia</taxon>
    </lineage>
</organism>
<keyword evidence="1" id="KW-0812">Transmembrane</keyword>
<dbReference type="Proteomes" id="UP001157006">
    <property type="component" value="Chromosome 4"/>
</dbReference>
<keyword evidence="3" id="KW-1185">Reference proteome</keyword>
<keyword evidence="1" id="KW-0472">Membrane</keyword>